<organism evidence="1 2">
    <name type="scientific">Sporocytophaga myxococcoides</name>
    <dbReference type="NCBI Taxonomy" id="153721"/>
    <lineage>
        <taxon>Bacteria</taxon>
        <taxon>Pseudomonadati</taxon>
        <taxon>Bacteroidota</taxon>
        <taxon>Cytophagia</taxon>
        <taxon>Cytophagales</taxon>
        <taxon>Cytophagaceae</taxon>
        <taxon>Sporocytophaga</taxon>
    </lineage>
</organism>
<name>A0A098LIT0_9BACT</name>
<gene>
    <name evidence="1" type="ORF">MYP_4126</name>
</gene>
<reference evidence="1 2" key="1">
    <citation type="submission" date="2014-09" db="EMBL/GenBank/DDBJ databases">
        <title>Sporocytophaga myxococcoides PG-01 genome sequencing.</title>
        <authorList>
            <person name="Liu L."/>
            <person name="Gao P.J."/>
            <person name="Chen G.J."/>
            <person name="Wang L.S."/>
        </authorList>
    </citation>
    <scope>NUCLEOTIDE SEQUENCE [LARGE SCALE GENOMIC DNA]</scope>
    <source>
        <strain evidence="1 2">PG-01</strain>
    </source>
</reference>
<accession>A0A098LIT0</accession>
<dbReference type="STRING" id="153721.MYP_4126"/>
<dbReference type="AlphaFoldDB" id="A0A098LIT0"/>
<keyword evidence="2" id="KW-1185">Reference proteome</keyword>
<sequence>MNKKLLIWIGVIFLAAVLGSYGYKTLGGFNEPIYKVKKAPTFFMLGKSYHGILADQAFGQLFNDAEKLKSGRFQNGLVAGYFYNETQKGTDTIKAFVGLLFEDSIAPIKGYSVLRINERKVVEATVNAHFLVAPANIYDKIKAFGKEQNLTVIASPALEIYPKERQFVIQVPVIK</sequence>
<dbReference type="Proteomes" id="UP000030185">
    <property type="component" value="Unassembled WGS sequence"/>
</dbReference>
<proteinExistence type="predicted"/>
<evidence type="ECO:0000313" key="2">
    <source>
        <dbReference type="Proteomes" id="UP000030185"/>
    </source>
</evidence>
<dbReference type="EMBL" id="BBLT01000010">
    <property type="protein sequence ID" value="GAL86896.1"/>
    <property type="molecule type" value="Genomic_DNA"/>
</dbReference>
<dbReference type="OrthoDB" id="850851at2"/>
<evidence type="ECO:0008006" key="3">
    <source>
        <dbReference type="Google" id="ProtNLM"/>
    </source>
</evidence>
<evidence type="ECO:0000313" key="1">
    <source>
        <dbReference type="EMBL" id="GAL86896.1"/>
    </source>
</evidence>
<comment type="caution">
    <text evidence="1">The sequence shown here is derived from an EMBL/GenBank/DDBJ whole genome shotgun (WGS) entry which is preliminary data.</text>
</comment>
<dbReference type="RefSeq" id="WP_045467472.1">
    <property type="nucleotide sequence ID" value="NZ_BBLT01000010.1"/>
</dbReference>
<protein>
    <recommendedName>
        <fullName evidence="3">GyrI-like small molecule binding domain-containing protein</fullName>
    </recommendedName>
</protein>